<dbReference type="EMBL" id="OM368293">
    <property type="protein sequence ID" value="UNO54043.1"/>
    <property type="molecule type" value="Genomic_DNA"/>
</dbReference>
<sequence length="52" mass="6310">MPQIFPMNWLMITLLISMILIIIMIKTFFIKNEKTNKMMMKNILKSTLSFKW</sequence>
<keyword evidence="1" id="KW-0812">Transmembrane</keyword>
<dbReference type="AlphaFoldDB" id="A0A976MZJ6"/>
<gene>
    <name evidence="2" type="primary">ATP8</name>
</gene>
<keyword evidence="1" id="KW-1133">Transmembrane helix</keyword>
<proteinExistence type="predicted"/>
<name>A0A976MZJ6_9ACAR</name>
<dbReference type="CTD" id="4509"/>
<dbReference type="GeneID" id="71467276"/>
<protein>
    <submittedName>
        <fullName evidence="2">ATP synthase F0 subunit 8</fullName>
    </submittedName>
</protein>
<feature type="transmembrane region" description="Helical" evidence="1">
    <location>
        <begin position="6"/>
        <end position="30"/>
    </location>
</feature>
<reference evidence="2" key="1">
    <citation type="submission" date="2022-01" db="EMBL/GenBank/DDBJ databases">
        <authorList>
            <person name="Tian J."/>
            <person name="Hou X."/>
            <person name="Ge M."/>
            <person name="Xu H."/>
            <person name="Yu B."/>
            <person name="Liu J."/>
            <person name="Shao R."/>
            <person name="Holmes E.C."/>
            <person name="Lei C."/>
            <person name="Shi M."/>
        </authorList>
    </citation>
    <scope>NUCLEOTIDE SEQUENCE</scope>
    <source>
        <strain evidence="2">Z15</strain>
    </source>
</reference>
<dbReference type="RefSeq" id="YP_010324914.1">
    <property type="nucleotide sequence ID" value="NC_062066.1"/>
</dbReference>
<evidence type="ECO:0000313" key="2">
    <source>
        <dbReference type="EMBL" id="UNO54043.1"/>
    </source>
</evidence>
<keyword evidence="2" id="KW-0496">Mitochondrion</keyword>
<evidence type="ECO:0000256" key="1">
    <source>
        <dbReference type="SAM" id="Phobius"/>
    </source>
</evidence>
<organism evidence="2">
    <name type="scientific">Haemaphysalis tibetensis</name>
    <dbReference type="NCBI Taxonomy" id="1811858"/>
    <lineage>
        <taxon>Eukaryota</taxon>
        <taxon>Metazoa</taxon>
        <taxon>Ecdysozoa</taxon>
        <taxon>Arthropoda</taxon>
        <taxon>Chelicerata</taxon>
        <taxon>Arachnida</taxon>
        <taxon>Acari</taxon>
        <taxon>Parasitiformes</taxon>
        <taxon>Ixodida</taxon>
        <taxon>Ixodoidea</taxon>
        <taxon>Ixodidae</taxon>
        <taxon>Haemaphysalinae</taxon>
        <taxon>Haemaphysalis</taxon>
    </lineage>
</organism>
<geneLocation type="mitochondrion" evidence="2"/>
<accession>A0A976MZJ6</accession>
<keyword evidence="1" id="KW-0472">Membrane</keyword>